<name>F7NE75_9FIRM</name>
<protein>
    <submittedName>
        <fullName evidence="1">Uncharacterized protein</fullName>
    </submittedName>
</protein>
<evidence type="ECO:0000313" key="1">
    <source>
        <dbReference type="EMBL" id="EGO65587.1"/>
    </source>
</evidence>
<evidence type="ECO:0000313" key="2">
    <source>
        <dbReference type="Proteomes" id="UP000003240"/>
    </source>
</evidence>
<dbReference type="AlphaFoldDB" id="F7NE75"/>
<comment type="caution">
    <text evidence="1">The sequence shown here is derived from an EMBL/GenBank/DDBJ whole genome shotgun (WGS) entry which is preliminary data.</text>
</comment>
<proteinExistence type="predicted"/>
<accession>F7NE75</accession>
<dbReference type="Proteomes" id="UP000003240">
    <property type="component" value="Unassembled WGS sequence"/>
</dbReference>
<feature type="non-terminal residue" evidence="1">
    <location>
        <position position="1"/>
    </location>
</feature>
<dbReference type="EMBL" id="AFGF01000016">
    <property type="protein sequence ID" value="EGO65587.1"/>
    <property type="molecule type" value="Genomic_DNA"/>
</dbReference>
<keyword evidence="2" id="KW-1185">Reference proteome</keyword>
<gene>
    <name evidence="1" type="ORF">ALO_01689</name>
</gene>
<organism evidence="1 2">
    <name type="scientific">Acetonema longum DSM 6540</name>
    <dbReference type="NCBI Taxonomy" id="1009370"/>
    <lineage>
        <taxon>Bacteria</taxon>
        <taxon>Bacillati</taxon>
        <taxon>Bacillota</taxon>
        <taxon>Negativicutes</taxon>
        <taxon>Acetonemataceae</taxon>
        <taxon>Acetonema</taxon>
    </lineage>
</organism>
<sequence length="40" mass="4734">NLQPLVFCLNYCYNIKLKDFFVSFPKTGPIIMGAYWFRQG</sequence>
<reference evidence="1 2" key="1">
    <citation type="journal article" date="2011" name="EMBO J.">
        <title>Structural diversity of bacterial flagellar motors.</title>
        <authorList>
            <person name="Chen S."/>
            <person name="Beeby M."/>
            <person name="Murphy G.E."/>
            <person name="Leadbetter J.R."/>
            <person name="Hendrixson D.R."/>
            <person name="Briegel A."/>
            <person name="Li Z."/>
            <person name="Shi J."/>
            <person name="Tocheva E.I."/>
            <person name="Muller A."/>
            <person name="Dobro M.J."/>
            <person name="Jensen G.J."/>
        </authorList>
    </citation>
    <scope>NUCLEOTIDE SEQUENCE [LARGE SCALE GENOMIC DNA]</scope>
    <source>
        <strain evidence="1 2">DSM 6540</strain>
    </source>
</reference>